<evidence type="ECO:0000313" key="2">
    <source>
        <dbReference type="Proteomes" id="UP000266723"/>
    </source>
</evidence>
<protein>
    <submittedName>
        <fullName evidence="1">Uncharacterized protein</fullName>
    </submittedName>
</protein>
<organism evidence="1 2">
    <name type="scientific">Brassica cretica</name>
    <name type="common">Mustard</name>
    <dbReference type="NCBI Taxonomy" id="69181"/>
    <lineage>
        <taxon>Eukaryota</taxon>
        <taxon>Viridiplantae</taxon>
        <taxon>Streptophyta</taxon>
        <taxon>Embryophyta</taxon>
        <taxon>Tracheophyta</taxon>
        <taxon>Spermatophyta</taxon>
        <taxon>Magnoliopsida</taxon>
        <taxon>eudicotyledons</taxon>
        <taxon>Gunneridae</taxon>
        <taxon>Pentapetalae</taxon>
        <taxon>rosids</taxon>
        <taxon>malvids</taxon>
        <taxon>Brassicales</taxon>
        <taxon>Brassicaceae</taxon>
        <taxon>Brassiceae</taxon>
        <taxon>Brassica</taxon>
    </lineage>
</organism>
<proteinExistence type="predicted"/>
<name>A0ABQ7C0F1_BRACR</name>
<dbReference type="EMBL" id="QGKV02000832">
    <property type="protein sequence ID" value="KAF3545024.1"/>
    <property type="molecule type" value="Genomic_DNA"/>
</dbReference>
<evidence type="ECO:0000313" key="1">
    <source>
        <dbReference type="EMBL" id="KAF3545024.1"/>
    </source>
</evidence>
<dbReference type="Proteomes" id="UP000266723">
    <property type="component" value="Unassembled WGS sequence"/>
</dbReference>
<sequence length="63" mass="7359">MPKSLMAGNMKWFRYGLREIALKGRRECMDQCHIDVSEEIGRNVATELRLELGRYTDERLVAT</sequence>
<accession>A0ABQ7C0F1</accession>
<gene>
    <name evidence="1" type="ORF">DY000_02007006</name>
</gene>
<keyword evidence="2" id="KW-1185">Reference proteome</keyword>
<reference evidence="1 2" key="1">
    <citation type="journal article" date="2020" name="BMC Genomics">
        <title>Intraspecific diversification of the crop wild relative Brassica cretica Lam. using demographic model selection.</title>
        <authorList>
            <person name="Kioukis A."/>
            <person name="Michalopoulou V.A."/>
            <person name="Briers L."/>
            <person name="Pirintsos S."/>
            <person name="Studholme D.J."/>
            <person name="Pavlidis P."/>
            <person name="Sarris P.F."/>
        </authorList>
    </citation>
    <scope>NUCLEOTIDE SEQUENCE [LARGE SCALE GENOMIC DNA]</scope>
    <source>
        <strain evidence="2">cv. PFS-1207/04</strain>
    </source>
</reference>
<comment type="caution">
    <text evidence="1">The sequence shown here is derived from an EMBL/GenBank/DDBJ whole genome shotgun (WGS) entry which is preliminary data.</text>
</comment>